<accession>A0AAV5T0P9</accession>
<comment type="caution">
    <text evidence="1">The sequence shown here is derived from an EMBL/GenBank/DDBJ whole genome shotgun (WGS) entry which is preliminary data.</text>
</comment>
<protein>
    <submittedName>
        <fullName evidence="1">Uncharacterized protein</fullName>
    </submittedName>
</protein>
<evidence type="ECO:0000313" key="3">
    <source>
        <dbReference type="Proteomes" id="UP001432027"/>
    </source>
</evidence>
<keyword evidence="3" id="KW-1185">Reference proteome</keyword>
<dbReference type="Proteomes" id="UP001432027">
    <property type="component" value="Unassembled WGS sequence"/>
</dbReference>
<proteinExistence type="predicted"/>
<dbReference type="AlphaFoldDB" id="A0AAV5T0P9"/>
<evidence type="ECO:0000313" key="1">
    <source>
        <dbReference type="EMBL" id="GMS86124.1"/>
    </source>
</evidence>
<feature type="non-terminal residue" evidence="1">
    <location>
        <position position="1"/>
    </location>
</feature>
<sequence>DEFDMTKLNKNMSDWLSRQPLGHPMISLIIEKLRSDLYSYKYTFSDGSEEYMRCEDSVDSGCEDLTPNESKIIHNRSENGKS</sequence>
<gene>
    <name evidence="1" type="ORF">PENTCL1PPCAC_8299</name>
    <name evidence="2" type="ORF">PENTCL1PPCAC_8302</name>
</gene>
<feature type="non-terminal residue" evidence="1">
    <location>
        <position position="82"/>
    </location>
</feature>
<organism evidence="1 3">
    <name type="scientific">Pristionchus entomophagus</name>
    <dbReference type="NCBI Taxonomy" id="358040"/>
    <lineage>
        <taxon>Eukaryota</taxon>
        <taxon>Metazoa</taxon>
        <taxon>Ecdysozoa</taxon>
        <taxon>Nematoda</taxon>
        <taxon>Chromadorea</taxon>
        <taxon>Rhabditida</taxon>
        <taxon>Rhabditina</taxon>
        <taxon>Diplogasteromorpha</taxon>
        <taxon>Diplogasteroidea</taxon>
        <taxon>Neodiplogasteridae</taxon>
        <taxon>Pristionchus</taxon>
    </lineage>
</organism>
<dbReference type="EMBL" id="BTSX01000002">
    <property type="protein sequence ID" value="GMS86124.1"/>
    <property type="molecule type" value="Genomic_DNA"/>
</dbReference>
<evidence type="ECO:0000313" key="2">
    <source>
        <dbReference type="EMBL" id="GMS86127.1"/>
    </source>
</evidence>
<name>A0AAV5T0P9_9BILA</name>
<dbReference type="EMBL" id="BTSX01000002">
    <property type="protein sequence ID" value="GMS86127.1"/>
    <property type="molecule type" value="Genomic_DNA"/>
</dbReference>
<reference evidence="1" key="1">
    <citation type="submission" date="2023-10" db="EMBL/GenBank/DDBJ databases">
        <title>Genome assembly of Pristionchus species.</title>
        <authorList>
            <person name="Yoshida K."/>
            <person name="Sommer R.J."/>
        </authorList>
    </citation>
    <scope>NUCLEOTIDE SEQUENCE</scope>
    <source>
        <strain evidence="1">RS0144</strain>
    </source>
</reference>